<dbReference type="PANTHER" id="PTHR35719:SF5">
    <property type="entry name" value="T6K12.7 PROTEIN"/>
    <property type="match status" value="1"/>
</dbReference>
<accession>A0A835PKR4</accession>
<evidence type="ECO:0000313" key="3">
    <source>
        <dbReference type="EMBL" id="KAG0453153.1"/>
    </source>
</evidence>
<evidence type="ECO:0000313" key="4">
    <source>
        <dbReference type="Proteomes" id="UP000636800"/>
    </source>
</evidence>
<evidence type="ECO:0000256" key="1">
    <source>
        <dbReference type="SAM" id="MobiDB-lite"/>
    </source>
</evidence>
<protein>
    <submittedName>
        <fullName evidence="3">Uncharacterized protein</fullName>
    </submittedName>
</protein>
<feature type="region of interest" description="Disordered" evidence="1">
    <location>
        <begin position="245"/>
        <end position="264"/>
    </location>
</feature>
<proteinExistence type="predicted"/>
<organism evidence="3 4">
    <name type="scientific">Vanilla planifolia</name>
    <name type="common">Vanilla</name>
    <dbReference type="NCBI Taxonomy" id="51239"/>
    <lineage>
        <taxon>Eukaryota</taxon>
        <taxon>Viridiplantae</taxon>
        <taxon>Streptophyta</taxon>
        <taxon>Embryophyta</taxon>
        <taxon>Tracheophyta</taxon>
        <taxon>Spermatophyta</taxon>
        <taxon>Magnoliopsida</taxon>
        <taxon>Liliopsida</taxon>
        <taxon>Asparagales</taxon>
        <taxon>Orchidaceae</taxon>
        <taxon>Vanilloideae</taxon>
        <taxon>Vanilleae</taxon>
        <taxon>Vanilla</taxon>
    </lineage>
</organism>
<dbReference type="EMBL" id="JADCNL010000014">
    <property type="protein sequence ID" value="KAG0453153.1"/>
    <property type="molecule type" value="Genomic_DNA"/>
</dbReference>
<feature type="compositionally biased region" description="Polar residues" evidence="1">
    <location>
        <begin position="316"/>
        <end position="325"/>
    </location>
</feature>
<keyword evidence="2" id="KW-0812">Transmembrane</keyword>
<gene>
    <name evidence="3" type="ORF">HPP92_025817</name>
</gene>
<keyword evidence="4" id="KW-1185">Reference proteome</keyword>
<evidence type="ECO:0000256" key="2">
    <source>
        <dbReference type="SAM" id="Phobius"/>
    </source>
</evidence>
<dbReference type="PANTHER" id="PTHR35719">
    <property type="entry name" value="OS01G0680600 PROTEIN"/>
    <property type="match status" value="1"/>
</dbReference>
<feature type="transmembrane region" description="Helical" evidence="2">
    <location>
        <begin position="220"/>
        <end position="238"/>
    </location>
</feature>
<dbReference type="AlphaFoldDB" id="A0A835PKR4"/>
<feature type="transmembrane region" description="Helical" evidence="2">
    <location>
        <begin position="343"/>
        <end position="361"/>
    </location>
</feature>
<feature type="region of interest" description="Disordered" evidence="1">
    <location>
        <begin position="290"/>
        <end position="332"/>
    </location>
</feature>
<comment type="caution">
    <text evidence="3">The sequence shown here is derived from an EMBL/GenBank/DDBJ whole genome shotgun (WGS) entry which is preliminary data.</text>
</comment>
<keyword evidence="2" id="KW-1133">Transmembrane helix</keyword>
<sequence length="362" mass="40124">MKGRIFKCPNSSAAVTGSRRAGIHGPEGQTSVHKPTRFDPPWRPEYIWCGLAVIGFASNATVTLCGGNDMIPYKLPSSPFSIPPNSAHPLISNLASFAALCSPPPPTTTRRCCRPARCRRAVSSFDPNAESIRGGRFGFRSESSVGEEGVDCGQDRRGKWWSDSPSEDDYIDEEFDPSDDEFDGSERLWDKIWIFKVFKAYGYLLPAIIASMLLASGPKAFLMALAVPLGHSAISIAMEKLQGDKRHRRKPFSSSRSEFGKQGKDEWSDFTKSEVYESWVEADVGLDDKRVSESEPPDFGGWDEPDGRRVDARWQPNGSNGSTKSGHAMSSKFSKKSYGDTPLLLRLLVAMFPFLGSWFRIF</sequence>
<keyword evidence="2" id="KW-0472">Membrane</keyword>
<dbReference type="Proteomes" id="UP000636800">
    <property type="component" value="Unassembled WGS sequence"/>
</dbReference>
<feature type="region of interest" description="Disordered" evidence="1">
    <location>
        <begin position="16"/>
        <end position="36"/>
    </location>
</feature>
<name>A0A835PKR4_VANPL</name>
<feature type="transmembrane region" description="Helical" evidence="2">
    <location>
        <begin position="193"/>
        <end position="214"/>
    </location>
</feature>
<reference evidence="3 4" key="1">
    <citation type="journal article" date="2020" name="Nat. Food">
        <title>A phased Vanilla planifolia genome enables genetic improvement of flavour and production.</title>
        <authorList>
            <person name="Hasing T."/>
            <person name="Tang H."/>
            <person name="Brym M."/>
            <person name="Khazi F."/>
            <person name="Huang T."/>
            <person name="Chambers A.H."/>
        </authorList>
    </citation>
    <scope>NUCLEOTIDE SEQUENCE [LARGE SCALE GENOMIC DNA]</scope>
    <source>
        <tissue evidence="3">Leaf</tissue>
    </source>
</reference>